<dbReference type="SMART" id="SM00487">
    <property type="entry name" value="DEXDc"/>
    <property type="match status" value="1"/>
</dbReference>
<dbReference type="CDD" id="cd17982">
    <property type="entry name" value="DEXHc_DHX37"/>
    <property type="match status" value="1"/>
</dbReference>
<feature type="region of interest" description="Disordered" evidence="11">
    <location>
        <begin position="101"/>
        <end position="397"/>
    </location>
</feature>
<keyword evidence="15" id="KW-1185">Reference proteome</keyword>
<dbReference type="PROSITE" id="PS51194">
    <property type="entry name" value="HELICASE_CTER"/>
    <property type="match status" value="1"/>
</dbReference>
<dbReference type="Pfam" id="PF00271">
    <property type="entry name" value="Helicase_C"/>
    <property type="match status" value="1"/>
</dbReference>
<keyword evidence="4" id="KW-0547">Nucleotide-binding</keyword>
<protein>
    <recommendedName>
        <fullName evidence="3">RNA helicase</fullName>
        <ecNumber evidence="3">3.6.4.13</ecNumber>
    </recommendedName>
</protein>
<dbReference type="PANTHER" id="PTHR18934:SF99">
    <property type="entry name" value="ATP-DEPENDENT RNA HELICASE DHX37-RELATED"/>
    <property type="match status" value="1"/>
</dbReference>
<feature type="compositionally biased region" description="Low complexity" evidence="11">
    <location>
        <begin position="101"/>
        <end position="114"/>
    </location>
</feature>
<feature type="compositionally biased region" description="Basic and acidic residues" evidence="11">
    <location>
        <begin position="128"/>
        <end position="148"/>
    </location>
</feature>
<feature type="compositionally biased region" description="Polar residues" evidence="11">
    <location>
        <begin position="247"/>
        <end position="259"/>
    </location>
</feature>
<feature type="compositionally biased region" description="Basic and acidic residues" evidence="11">
    <location>
        <begin position="1"/>
        <end position="11"/>
    </location>
</feature>
<keyword evidence="5 14" id="KW-0378">Hydrolase</keyword>
<evidence type="ECO:0000256" key="5">
    <source>
        <dbReference type="ARBA" id="ARBA00022801"/>
    </source>
</evidence>
<dbReference type="GO" id="GO:0003723">
    <property type="term" value="F:RNA binding"/>
    <property type="evidence" value="ECO:0007669"/>
    <property type="project" value="UniProtKB-KW"/>
</dbReference>
<feature type="domain" description="Helicase C-terminal" evidence="13">
    <location>
        <begin position="708"/>
        <end position="961"/>
    </location>
</feature>
<feature type="compositionally biased region" description="Polar residues" evidence="11">
    <location>
        <begin position="115"/>
        <end position="125"/>
    </location>
</feature>
<dbReference type="CDD" id="cd18791">
    <property type="entry name" value="SF2_C_RHA"/>
    <property type="match status" value="1"/>
</dbReference>
<dbReference type="GO" id="GO:0003724">
    <property type="term" value="F:RNA helicase activity"/>
    <property type="evidence" value="ECO:0007669"/>
    <property type="project" value="UniProtKB-EC"/>
</dbReference>
<evidence type="ECO:0000256" key="4">
    <source>
        <dbReference type="ARBA" id="ARBA00022741"/>
    </source>
</evidence>
<sequence length="1348" mass="146921">MAGPPVRERYNAKARGSTAGGSHKKRKRIKPTAPADPSDPSAASVPVATHDAEDSREEGDGDGRGKMSSKKRKRMDSYINKKLKTDERYKTLQLLASLTPSVSTSAALASSATLGQNPLAPTSANERVAGKEDRMVRRGIDTLRRRFGSDGSESDSEGEDHAGGKGRKGKGRAVEIITEVGDLDPSSEAAQPATATKTKKAKQKRSNWNPSLLKTQPESDSSSDFDSSDSEYDSPKPALKELPEDIPQTTSGDVENTLTPGEKPVAGPSSPRPDPPKAVETGSALKSAGSALKKPPVVLPPKTLGGALKKSTDGAVVKPRVVVRQKMPLGRRRHVEEDEDEDESEEPSESEDGDEEESESEEDGEETGGGSDEEDEEDDDEEDEESEDESSAAPKKRALGFKDWALKQMGQPTSSSTSSPIPEPPPFAFAPTSRVSRPAPKTGEFVGPLGATLTVPTTSLIDTNSKVDKTAIPTLKRRPSVAESRMDLPILAEEQAIVESIRMNPVVIIAGETGSGKTTQVPQMLYEAGFGFKRSDNPGMIAVTQPRRVAAVSLSNRVRDELGFAPNSSVVAHQIRYSSSTSAETSIKFMTDGVLLRELSSDFLLSRYSVVVVDEAHERGVNTDVLIGVLSRVAKLREAKWRENKTGPVKPLRIVIMSATLRIEDFASNKTLFDQVPPVIHIPARQHPVTMHFSRKTTGDYVGEAFKKVCKIHARLPAGGVLVFLTGQAEIQQLCRRLEKKYKTANNAGSGAKGLKGGKGKKDEEEEQKEERSTNEVALAAEEREAEDVDLGKDEDLAADVDDGDAEVDPEALDTDDEDADFDIDESSDAPLHILPLYSLLPNDQQLRVFKPPPEGHRLVIVATNVAETSLTIPGIRYVVDSGRSKERQYDHQTGVQSFQVGWISKASANQRAGRAGRTGPGHCYRLYSSALFEDHFEKFSIPEILRMPIEGVVLQMKSMNIDQVVNFPFPTPPDRASLAKAEKLLVSLGALSKPTISRMIGGTSMLSIEGGRITDLGKAMAGYPVAPRFGKMLVLGDQGDCLPSITAIVACLSVGDPFVHETTLDVKDDEESVEEDDGDEDVKRGGRKDQIGLIRSEQLREKEERKELRKQYFHSQSRFLGLGKGTSDMFKMLAAVGAYEYDPTPSFCAQNFLRLKAMQEIQQLRGQISAITQQPMARLSPPTDTQIKIIRQIITAASLDRIAVRQDIFMKKKTAFTSCRNVPYRAVGLGSQEIFIHPSSALFHRPPPDFLAFHEITRGQTGKNWIKGITAVNPAWLATLGKSSCSFSKPEVMTGLAGAKGKKGKVEEVKQGEREVFVTPHFEDLGVDLPVVRMKQRREGTRWVLVE</sequence>
<evidence type="ECO:0000256" key="3">
    <source>
        <dbReference type="ARBA" id="ARBA00012552"/>
    </source>
</evidence>
<feature type="compositionally biased region" description="Polar residues" evidence="11">
    <location>
        <begin position="206"/>
        <end position="218"/>
    </location>
</feature>
<dbReference type="FunFam" id="3.40.50.300:FF:003770">
    <property type="entry name" value="ATP-dependent RNA helicase DHR1, putative"/>
    <property type="match status" value="1"/>
</dbReference>
<feature type="compositionally biased region" description="Acidic residues" evidence="11">
    <location>
        <begin position="797"/>
        <end position="817"/>
    </location>
</feature>
<accession>A0AAD9FV27</accession>
<comment type="caution">
    <text evidence="14">The sequence shown here is derived from an EMBL/GenBank/DDBJ whole genome shotgun (WGS) entry which is preliminary data.</text>
</comment>
<feature type="region of interest" description="Disordered" evidence="11">
    <location>
        <begin position="1066"/>
        <end position="1088"/>
    </location>
</feature>
<keyword evidence="6" id="KW-0347">Helicase</keyword>
<evidence type="ECO:0000256" key="6">
    <source>
        <dbReference type="ARBA" id="ARBA00022806"/>
    </source>
</evidence>
<dbReference type="Gene3D" id="3.40.50.300">
    <property type="entry name" value="P-loop containing nucleotide triphosphate hydrolases"/>
    <property type="match status" value="2"/>
</dbReference>
<keyword evidence="9" id="KW-0539">Nucleus</keyword>
<feature type="compositionally biased region" description="Acidic residues" evidence="11">
    <location>
        <begin position="1068"/>
        <end position="1081"/>
    </location>
</feature>
<keyword evidence="8" id="KW-0694">RNA-binding</keyword>
<evidence type="ECO:0000256" key="11">
    <source>
        <dbReference type="SAM" id="MobiDB-lite"/>
    </source>
</evidence>
<dbReference type="Gene3D" id="1.20.120.1080">
    <property type="match status" value="1"/>
</dbReference>
<comment type="similarity">
    <text evidence="2">Belongs to the DEAD box helicase family. DEAH subfamily.</text>
</comment>
<dbReference type="InterPro" id="IPR007502">
    <property type="entry name" value="Helicase-assoc_dom"/>
</dbReference>
<feature type="region of interest" description="Disordered" evidence="11">
    <location>
        <begin position="1"/>
        <end position="84"/>
    </location>
</feature>
<feature type="region of interest" description="Disordered" evidence="11">
    <location>
        <begin position="746"/>
        <end position="817"/>
    </location>
</feature>
<dbReference type="Pfam" id="PF00270">
    <property type="entry name" value="DEAD"/>
    <property type="match status" value="1"/>
</dbReference>
<feature type="region of interest" description="Disordered" evidence="11">
    <location>
        <begin position="409"/>
        <end position="443"/>
    </location>
</feature>
<dbReference type="PROSITE" id="PS51192">
    <property type="entry name" value="HELICASE_ATP_BIND_1"/>
    <property type="match status" value="1"/>
</dbReference>
<dbReference type="Pfam" id="PF04408">
    <property type="entry name" value="WHD_HA2"/>
    <property type="match status" value="1"/>
</dbReference>
<reference evidence="14" key="1">
    <citation type="submission" date="2023-02" db="EMBL/GenBank/DDBJ databases">
        <title>Identification and recombinant expression of a fungal hydrolase from Papiliotrema laurentii that hydrolyzes apple cutin and clears colloidal polyester polyurethane.</title>
        <authorList>
            <consortium name="DOE Joint Genome Institute"/>
            <person name="Roman V.A."/>
            <person name="Bojanowski C."/>
            <person name="Crable B.R."/>
            <person name="Wagner D.N."/>
            <person name="Hung C.S."/>
            <person name="Nadeau L.J."/>
            <person name="Schratz L."/>
            <person name="Haridas S."/>
            <person name="Pangilinan J."/>
            <person name="Lipzen A."/>
            <person name="Na H."/>
            <person name="Yan M."/>
            <person name="Ng V."/>
            <person name="Grigoriev I.V."/>
            <person name="Spatafora J.W."/>
            <person name="Barlow D."/>
            <person name="Biffinger J."/>
            <person name="Kelley-Loughnane N."/>
            <person name="Varaljay V.A."/>
            <person name="Crookes-Goodson W.J."/>
        </authorList>
    </citation>
    <scope>NUCLEOTIDE SEQUENCE</scope>
    <source>
        <strain evidence="14">5307AH</strain>
    </source>
</reference>
<dbReference type="GO" id="GO:0016787">
    <property type="term" value="F:hydrolase activity"/>
    <property type="evidence" value="ECO:0007669"/>
    <property type="project" value="UniProtKB-KW"/>
</dbReference>
<dbReference type="InterPro" id="IPR027417">
    <property type="entry name" value="P-loop_NTPase"/>
</dbReference>
<dbReference type="SMART" id="SM00490">
    <property type="entry name" value="HELICc"/>
    <property type="match status" value="1"/>
</dbReference>
<evidence type="ECO:0000259" key="13">
    <source>
        <dbReference type="PROSITE" id="PS51194"/>
    </source>
</evidence>
<feature type="compositionally biased region" description="Low complexity" evidence="11">
    <location>
        <begin position="292"/>
        <end position="302"/>
    </location>
</feature>
<keyword evidence="7" id="KW-0067">ATP-binding</keyword>
<dbReference type="PANTHER" id="PTHR18934">
    <property type="entry name" value="ATP-DEPENDENT RNA HELICASE"/>
    <property type="match status" value="1"/>
</dbReference>
<feature type="compositionally biased region" description="Low complexity" evidence="11">
    <location>
        <begin position="31"/>
        <end position="49"/>
    </location>
</feature>
<feature type="compositionally biased region" description="Acidic residues" evidence="11">
    <location>
        <begin position="337"/>
        <end position="390"/>
    </location>
</feature>
<feature type="compositionally biased region" description="Acidic residues" evidence="11">
    <location>
        <begin position="221"/>
        <end position="232"/>
    </location>
</feature>
<name>A0AAD9FV27_PAPLA</name>
<evidence type="ECO:0000313" key="14">
    <source>
        <dbReference type="EMBL" id="KAK1926804.1"/>
    </source>
</evidence>
<dbReference type="PROSITE" id="PS00690">
    <property type="entry name" value="DEAH_ATP_HELICASE"/>
    <property type="match status" value="1"/>
</dbReference>
<dbReference type="EMBL" id="JAODAN010000002">
    <property type="protein sequence ID" value="KAK1926804.1"/>
    <property type="molecule type" value="Genomic_DNA"/>
</dbReference>
<dbReference type="Proteomes" id="UP001182556">
    <property type="component" value="Unassembled WGS sequence"/>
</dbReference>
<dbReference type="GO" id="GO:0005524">
    <property type="term" value="F:ATP binding"/>
    <property type="evidence" value="ECO:0007669"/>
    <property type="project" value="UniProtKB-KW"/>
</dbReference>
<dbReference type="FunFam" id="3.40.50.300:FF:000637">
    <property type="entry name" value="ATP-dependent RNA helicase DHX37/DHR1"/>
    <property type="match status" value="1"/>
</dbReference>
<evidence type="ECO:0000313" key="15">
    <source>
        <dbReference type="Proteomes" id="UP001182556"/>
    </source>
</evidence>
<evidence type="ECO:0000256" key="9">
    <source>
        <dbReference type="ARBA" id="ARBA00023242"/>
    </source>
</evidence>
<comment type="catalytic activity">
    <reaction evidence="10">
        <text>ATP + H2O = ADP + phosphate + H(+)</text>
        <dbReference type="Rhea" id="RHEA:13065"/>
        <dbReference type="ChEBI" id="CHEBI:15377"/>
        <dbReference type="ChEBI" id="CHEBI:15378"/>
        <dbReference type="ChEBI" id="CHEBI:30616"/>
        <dbReference type="ChEBI" id="CHEBI:43474"/>
        <dbReference type="ChEBI" id="CHEBI:456216"/>
        <dbReference type="EC" id="3.6.4.13"/>
    </reaction>
</comment>
<comment type="subcellular location">
    <subcellularLocation>
        <location evidence="1">Nucleus</location>
        <location evidence="1">Nucleolus</location>
    </subcellularLocation>
</comment>
<dbReference type="InterPro" id="IPR014001">
    <property type="entry name" value="Helicase_ATP-bd"/>
</dbReference>
<dbReference type="SMART" id="SM00847">
    <property type="entry name" value="HA2"/>
    <property type="match status" value="1"/>
</dbReference>
<dbReference type="InterPro" id="IPR048333">
    <property type="entry name" value="HA2_WH"/>
</dbReference>
<feature type="domain" description="Helicase ATP-binding" evidence="12">
    <location>
        <begin position="498"/>
        <end position="679"/>
    </location>
</feature>
<evidence type="ECO:0000256" key="2">
    <source>
        <dbReference type="ARBA" id="ARBA00008792"/>
    </source>
</evidence>
<dbReference type="Pfam" id="PF21010">
    <property type="entry name" value="HA2_C"/>
    <property type="match status" value="1"/>
</dbReference>
<evidence type="ECO:0000256" key="10">
    <source>
        <dbReference type="ARBA" id="ARBA00047984"/>
    </source>
</evidence>
<dbReference type="GO" id="GO:1990904">
    <property type="term" value="C:ribonucleoprotein complex"/>
    <property type="evidence" value="ECO:0007669"/>
    <property type="project" value="UniProtKB-ARBA"/>
</dbReference>
<dbReference type="SUPFAM" id="SSF52540">
    <property type="entry name" value="P-loop containing nucleoside triphosphate hydrolases"/>
    <property type="match status" value="1"/>
</dbReference>
<evidence type="ECO:0000256" key="7">
    <source>
        <dbReference type="ARBA" id="ARBA00022840"/>
    </source>
</evidence>
<evidence type="ECO:0000256" key="8">
    <source>
        <dbReference type="ARBA" id="ARBA00022884"/>
    </source>
</evidence>
<dbReference type="InterPro" id="IPR011709">
    <property type="entry name" value="DEAD-box_helicase_OB_fold"/>
</dbReference>
<gene>
    <name evidence="14" type="ORF">DB88DRAFT_534468</name>
</gene>
<dbReference type="InterPro" id="IPR011545">
    <property type="entry name" value="DEAD/DEAH_box_helicase_dom"/>
</dbReference>
<dbReference type="EC" id="3.6.4.13" evidence="3"/>
<dbReference type="GO" id="GO:0005730">
    <property type="term" value="C:nucleolus"/>
    <property type="evidence" value="ECO:0007669"/>
    <property type="project" value="UniProtKB-SubCell"/>
</dbReference>
<evidence type="ECO:0000256" key="1">
    <source>
        <dbReference type="ARBA" id="ARBA00004604"/>
    </source>
</evidence>
<dbReference type="InterPro" id="IPR002464">
    <property type="entry name" value="DNA/RNA_helicase_DEAH_CS"/>
</dbReference>
<dbReference type="GO" id="GO:0000462">
    <property type="term" value="P:maturation of SSU-rRNA from tricistronic rRNA transcript (SSU-rRNA, 5.8S rRNA, LSU-rRNA)"/>
    <property type="evidence" value="ECO:0007669"/>
    <property type="project" value="TreeGrafter"/>
</dbReference>
<proteinExistence type="inferred from homology"/>
<evidence type="ECO:0000259" key="12">
    <source>
        <dbReference type="PROSITE" id="PS51192"/>
    </source>
</evidence>
<dbReference type="Pfam" id="PF07717">
    <property type="entry name" value="OB_NTP_bind"/>
    <property type="match status" value="1"/>
</dbReference>
<dbReference type="InterPro" id="IPR001650">
    <property type="entry name" value="Helicase_C-like"/>
</dbReference>
<organism evidence="14 15">
    <name type="scientific">Papiliotrema laurentii</name>
    <name type="common">Cryptococcus laurentii</name>
    <dbReference type="NCBI Taxonomy" id="5418"/>
    <lineage>
        <taxon>Eukaryota</taxon>
        <taxon>Fungi</taxon>
        <taxon>Dikarya</taxon>
        <taxon>Basidiomycota</taxon>
        <taxon>Agaricomycotina</taxon>
        <taxon>Tremellomycetes</taxon>
        <taxon>Tremellales</taxon>
        <taxon>Rhynchogastremaceae</taxon>
        <taxon>Papiliotrema</taxon>
    </lineage>
</organism>